<evidence type="ECO:0000313" key="3">
    <source>
        <dbReference type="Proteomes" id="UP000236723"/>
    </source>
</evidence>
<dbReference type="InterPro" id="IPR037401">
    <property type="entry name" value="SnoaL-like"/>
</dbReference>
<reference evidence="3" key="1">
    <citation type="submission" date="2016-10" db="EMBL/GenBank/DDBJ databases">
        <authorList>
            <person name="Varghese N."/>
            <person name="Submissions S."/>
        </authorList>
    </citation>
    <scope>NUCLEOTIDE SEQUENCE [LARGE SCALE GENOMIC DNA]</scope>
    <source>
        <strain evidence="3">DSM 43163</strain>
    </source>
</reference>
<evidence type="ECO:0000259" key="1">
    <source>
        <dbReference type="Pfam" id="PF12680"/>
    </source>
</evidence>
<sequence length="136" mass="14929">MYEELADRFIAAITGGDLDTLRAVYTPDALIWHNGPGAGGGSEQRVEDNLRTLRWLSANLRGISYDEIRRDTLPSGFVQRHVLRGSLSDGTAIEVATCLFATVTEDGRISRIEEYADTRGTDPLHALAAAQRAARR</sequence>
<dbReference type="Gene3D" id="3.10.450.50">
    <property type="match status" value="1"/>
</dbReference>
<dbReference type="InterPro" id="IPR032710">
    <property type="entry name" value="NTF2-like_dom_sf"/>
</dbReference>
<proteinExistence type="predicted"/>
<evidence type="ECO:0000313" key="2">
    <source>
        <dbReference type="EMBL" id="SEG86618.1"/>
    </source>
</evidence>
<accession>A0A1H6DN21</accession>
<dbReference type="Proteomes" id="UP000236723">
    <property type="component" value="Unassembled WGS sequence"/>
</dbReference>
<dbReference type="EMBL" id="FNVO01000019">
    <property type="protein sequence ID" value="SEG86618.1"/>
    <property type="molecule type" value="Genomic_DNA"/>
</dbReference>
<keyword evidence="3" id="KW-1185">Reference proteome</keyword>
<organism evidence="2 3">
    <name type="scientific">Thermomonospora echinospora</name>
    <dbReference type="NCBI Taxonomy" id="1992"/>
    <lineage>
        <taxon>Bacteria</taxon>
        <taxon>Bacillati</taxon>
        <taxon>Actinomycetota</taxon>
        <taxon>Actinomycetes</taxon>
        <taxon>Streptosporangiales</taxon>
        <taxon>Thermomonosporaceae</taxon>
        <taxon>Thermomonospora</taxon>
    </lineage>
</organism>
<dbReference type="Pfam" id="PF12680">
    <property type="entry name" value="SnoaL_2"/>
    <property type="match status" value="1"/>
</dbReference>
<feature type="domain" description="SnoaL-like" evidence="1">
    <location>
        <begin position="7"/>
        <end position="111"/>
    </location>
</feature>
<dbReference type="AlphaFoldDB" id="A0A1H6DN21"/>
<protein>
    <submittedName>
        <fullName evidence="2">SnoaL-like domain-containing protein</fullName>
    </submittedName>
</protein>
<gene>
    <name evidence="2" type="ORF">SAMN04489712_119127</name>
</gene>
<name>A0A1H6DN21_9ACTN</name>
<dbReference type="OrthoDB" id="7207122at2"/>
<dbReference type="SUPFAM" id="SSF54427">
    <property type="entry name" value="NTF2-like"/>
    <property type="match status" value="1"/>
</dbReference>